<reference evidence="3" key="1">
    <citation type="submission" date="2019-06" db="EMBL/GenBank/DDBJ databases">
        <title>Complete genome sequence of Methylogaea oryzae strain JCM16910.</title>
        <authorList>
            <person name="Asakawa S."/>
        </authorList>
    </citation>
    <scope>NUCLEOTIDE SEQUENCE</scope>
    <source>
        <strain evidence="3">E10</strain>
    </source>
</reference>
<dbReference type="Pfam" id="PF05707">
    <property type="entry name" value="Zot"/>
    <property type="match status" value="1"/>
</dbReference>
<dbReference type="EMBL" id="AP019782">
    <property type="protein sequence ID" value="BBL72798.1"/>
    <property type="molecule type" value="Genomic_DNA"/>
</dbReference>
<dbReference type="Gene3D" id="3.40.50.300">
    <property type="entry name" value="P-loop containing nucleotide triphosphate hydrolases"/>
    <property type="match status" value="1"/>
</dbReference>
<dbReference type="KEGG" id="moz:MoryE10_34040"/>
<feature type="compositionally biased region" description="Polar residues" evidence="1">
    <location>
        <begin position="291"/>
        <end position="302"/>
    </location>
</feature>
<keyword evidence="4" id="KW-1185">Reference proteome</keyword>
<sequence>MSIKIHHGPPGSYKTSGAVMDDFIPAAKAGRVVITNVRGLSSRERVAEALDGVPDTFELIYLQTTECQDALENRRKLSTFWHWVPKGAFLLIDECNTIWPTHLREKDLEALDYADSYLNGGADDRPSSILTAFEMHRHFGWDLVLTTPHIDKVHKIIRQCAEAAYKHKNQALIGIKGRYLEAFHLAEDSGRSASDFMNLRQRKISPVTWKLYESTTTGTFADTIAGTPLWKNPKVLLFVGIIAAFGVFLSSRARPSFLGGTPPAIPGAPAKTPGANPGQNRPVGTVPPAAASTSLAGNSRQPGQAGPSPDVAEHPYAKVNLHIVGNVVGMRDGRLQNVYYFQATQDGRALFDLSDADLGRSGYRVEKIAPCAVRLTYKKVYSDFIVCDKPQIKAAPPPRFAASIIPVAGN</sequence>
<proteinExistence type="predicted"/>
<feature type="compositionally biased region" description="Low complexity" evidence="1">
    <location>
        <begin position="260"/>
        <end position="275"/>
    </location>
</feature>
<accession>A0A8D4VRM6</accession>
<dbReference type="AlphaFoldDB" id="A0A8D4VRM6"/>
<organism evidence="3 4">
    <name type="scientific">Methylogaea oryzae</name>
    <dbReference type="NCBI Taxonomy" id="1295382"/>
    <lineage>
        <taxon>Bacteria</taxon>
        <taxon>Pseudomonadati</taxon>
        <taxon>Pseudomonadota</taxon>
        <taxon>Gammaproteobacteria</taxon>
        <taxon>Methylococcales</taxon>
        <taxon>Methylococcaceae</taxon>
        <taxon>Methylogaea</taxon>
    </lineage>
</organism>
<dbReference type="RefSeq" id="WP_054772543.1">
    <property type="nucleotide sequence ID" value="NZ_AP019782.1"/>
</dbReference>
<feature type="domain" description="Zona occludens toxin N-terminal" evidence="2">
    <location>
        <begin position="2"/>
        <end position="218"/>
    </location>
</feature>
<gene>
    <name evidence="3" type="ORF">MoryE10_34040</name>
</gene>
<evidence type="ECO:0000313" key="4">
    <source>
        <dbReference type="Proteomes" id="UP000824988"/>
    </source>
</evidence>
<dbReference type="InterPro" id="IPR008900">
    <property type="entry name" value="Zot_N"/>
</dbReference>
<dbReference type="InterPro" id="IPR027417">
    <property type="entry name" value="P-loop_NTPase"/>
</dbReference>
<evidence type="ECO:0000259" key="2">
    <source>
        <dbReference type="Pfam" id="PF05707"/>
    </source>
</evidence>
<feature type="region of interest" description="Disordered" evidence="1">
    <location>
        <begin position="260"/>
        <end position="311"/>
    </location>
</feature>
<evidence type="ECO:0000256" key="1">
    <source>
        <dbReference type="SAM" id="MobiDB-lite"/>
    </source>
</evidence>
<dbReference type="Proteomes" id="UP000824988">
    <property type="component" value="Chromosome"/>
</dbReference>
<name>A0A8D4VRM6_9GAMM</name>
<protein>
    <recommendedName>
        <fullName evidence="2">Zona occludens toxin N-terminal domain-containing protein</fullName>
    </recommendedName>
</protein>
<evidence type="ECO:0000313" key="3">
    <source>
        <dbReference type="EMBL" id="BBL72798.1"/>
    </source>
</evidence>